<organism evidence="3 4">
    <name type="scientific">Aspergillus glaucus CBS 516.65</name>
    <dbReference type="NCBI Taxonomy" id="1160497"/>
    <lineage>
        <taxon>Eukaryota</taxon>
        <taxon>Fungi</taxon>
        <taxon>Dikarya</taxon>
        <taxon>Ascomycota</taxon>
        <taxon>Pezizomycotina</taxon>
        <taxon>Eurotiomycetes</taxon>
        <taxon>Eurotiomycetidae</taxon>
        <taxon>Eurotiales</taxon>
        <taxon>Aspergillaceae</taxon>
        <taxon>Aspergillus</taxon>
        <taxon>Aspergillus subgen. Aspergillus</taxon>
    </lineage>
</organism>
<feature type="region of interest" description="Disordered" evidence="1">
    <location>
        <begin position="1"/>
        <end position="40"/>
    </location>
</feature>
<feature type="compositionally biased region" description="Basic and acidic residues" evidence="1">
    <location>
        <begin position="1"/>
        <end position="21"/>
    </location>
</feature>
<dbReference type="VEuPathDB" id="FungiDB:ASPGLDRAFT_41168"/>
<dbReference type="InterPro" id="IPR038922">
    <property type="entry name" value="HYPK_UBA"/>
</dbReference>
<feature type="region of interest" description="Disordered" evidence="1">
    <location>
        <begin position="56"/>
        <end position="82"/>
    </location>
</feature>
<dbReference type="Proteomes" id="UP000184300">
    <property type="component" value="Unassembled WGS sequence"/>
</dbReference>
<evidence type="ECO:0000313" key="3">
    <source>
        <dbReference type="EMBL" id="OJJ89221.1"/>
    </source>
</evidence>
<dbReference type="EMBL" id="KV878888">
    <property type="protein sequence ID" value="OJJ89221.1"/>
    <property type="molecule type" value="Genomic_DNA"/>
</dbReference>
<keyword evidence="4" id="KW-1185">Reference proteome</keyword>
<dbReference type="Gene3D" id="1.10.8.10">
    <property type="entry name" value="DNA helicase RuvA subunit, C-terminal domain"/>
    <property type="match status" value="1"/>
</dbReference>
<proteinExistence type="predicted"/>
<evidence type="ECO:0000256" key="1">
    <source>
        <dbReference type="SAM" id="MobiDB-lite"/>
    </source>
</evidence>
<feature type="domain" description="Nascent polypeptide-associated complex subunit alpha-like UBA" evidence="2">
    <location>
        <begin position="84"/>
        <end position="124"/>
    </location>
</feature>
<dbReference type="PANTHER" id="PTHR31184">
    <property type="entry name" value="HUNTINGTIN-INTERACTING PROTEIN K FAMILY MEMBER"/>
    <property type="match status" value="1"/>
</dbReference>
<dbReference type="PANTHER" id="PTHR31184:SF2">
    <property type="entry name" value="HUNTINGTIN-INTERACTING PROTEIN K"/>
    <property type="match status" value="1"/>
</dbReference>
<accession>A0A1L9VZ81</accession>
<dbReference type="GO" id="GO:0043066">
    <property type="term" value="P:negative regulation of apoptotic process"/>
    <property type="evidence" value="ECO:0007669"/>
    <property type="project" value="TreeGrafter"/>
</dbReference>
<reference evidence="4" key="1">
    <citation type="journal article" date="2017" name="Genome Biol.">
        <title>Comparative genomics reveals high biological diversity and specific adaptations in the industrially and medically important fungal genus Aspergillus.</title>
        <authorList>
            <person name="de Vries R.P."/>
            <person name="Riley R."/>
            <person name="Wiebenga A."/>
            <person name="Aguilar-Osorio G."/>
            <person name="Amillis S."/>
            <person name="Uchima C.A."/>
            <person name="Anderluh G."/>
            <person name="Asadollahi M."/>
            <person name="Askin M."/>
            <person name="Barry K."/>
            <person name="Battaglia E."/>
            <person name="Bayram O."/>
            <person name="Benocci T."/>
            <person name="Braus-Stromeyer S.A."/>
            <person name="Caldana C."/>
            <person name="Canovas D."/>
            <person name="Cerqueira G.C."/>
            <person name="Chen F."/>
            <person name="Chen W."/>
            <person name="Choi C."/>
            <person name="Clum A."/>
            <person name="Dos Santos R.A."/>
            <person name="Damasio A.R."/>
            <person name="Diallinas G."/>
            <person name="Emri T."/>
            <person name="Fekete E."/>
            <person name="Flipphi M."/>
            <person name="Freyberg S."/>
            <person name="Gallo A."/>
            <person name="Gournas C."/>
            <person name="Habgood R."/>
            <person name="Hainaut M."/>
            <person name="Harispe M.L."/>
            <person name="Henrissat B."/>
            <person name="Hilden K.S."/>
            <person name="Hope R."/>
            <person name="Hossain A."/>
            <person name="Karabika E."/>
            <person name="Karaffa L."/>
            <person name="Karanyi Z."/>
            <person name="Krasevec N."/>
            <person name="Kuo A."/>
            <person name="Kusch H."/>
            <person name="LaButti K."/>
            <person name="Lagendijk E.L."/>
            <person name="Lapidus A."/>
            <person name="Levasseur A."/>
            <person name="Lindquist E."/>
            <person name="Lipzen A."/>
            <person name="Logrieco A.F."/>
            <person name="MacCabe A."/>
            <person name="Maekelae M.R."/>
            <person name="Malavazi I."/>
            <person name="Melin P."/>
            <person name="Meyer V."/>
            <person name="Mielnichuk N."/>
            <person name="Miskei M."/>
            <person name="Molnar A.P."/>
            <person name="Mule G."/>
            <person name="Ngan C.Y."/>
            <person name="Orejas M."/>
            <person name="Orosz E."/>
            <person name="Ouedraogo J.P."/>
            <person name="Overkamp K.M."/>
            <person name="Park H.-S."/>
            <person name="Perrone G."/>
            <person name="Piumi F."/>
            <person name="Punt P.J."/>
            <person name="Ram A.F."/>
            <person name="Ramon A."/>
            <person name="Rauscher S."/>
            <person name="Record E."/>
            <person name="Riano-Pachon D.M."/>
            <person name="Robert V."/>
            <person name="Roehrig J."/>
            <person name="Ruller R."/>
            <person name="Salamov A."/>
            <person name="Salih N.S."/>
            <person name="Samson R.A."/>
            <person name="Sandor E."/>
            <person name="Sanguinetti M."/>
            <person name="Schuetze T."/>
            <person name="Sepcic K."/>
            <person name="Shelest E."/>
            <person name="Sherlock G."/>
            <person name="Sophianopoulou V."/>
            <person name="Squina F.M."/>
            <person name="Sun H."/>
            <person name="Susca A."/>
            <person name="Todd R.B."/>
            <person name="Tsang A."/>
            <person name="Unkles S.E."/>
            <person name="van de Wiele N."/>
            <person name="van Rossen-Uffink D."/>
            <person name="Oliveira J.V."/>
            <person name="Vesth T.C."/>
            <person name="Visser J."/>
            <person name="Yu J.-H."/>
            <person name="Zhou M."/>
            <person name="Andersen M.R."/>
            <person name="Archer D.B."/>
            <person name="Baker S.E."/>
            <person name="Benoit I."/>
            <person name="Brakhage A.A."/>
            <person name="Braus G.H."/>
            <person name="Fischer R."/>
            <person name="Frisvad J.C."/>
            <person name="Goldman G.H."/>
            <person name="Houbraken J."/>
            <person name="Oakley B."/>
            <person name="Pocsi I."/>
            <person name="Scazzocchio C."/>
            <person name="Seiboth B."/>
            <person name="vanKuyk P.A."/>
            <person name="Wortman J."/>
            <person name="Dyer P.S."/>
            <person name="Grigoriev I.V."/>
        </authorList>
    </citation>
    <scope>NUCLEOTIDE SEQUENCE [LARGE SCALE GENOMIC DNA]</scope>
    <source>
        <strain evidence="4">CBS 516.65</strain>
    </source>
</reference>
<gene>
    <name evidence="3" type="ORF">ASPGLDRAFT_41168</name>
</gene>
<dbReference type="OrthoDB" id="285219at2759"/>
<dbReference type="InterPro" id="IPR044034">
    <property type="entry name" value="NAC-like_UBA"/>
</dbReference>
<dbReference type="GO" id="GO:0050821">
    <property type="term" value="P:protein stabilization"/>
    <property type="evidence" value="ECO:0007669"/>
    <property type="project" value="TreeGrafter"/>
</dbReference>
<feature type="compositionally biased region" description="Low complexity" evidence="1">
    <location>
        <begin position="64"/>
        <end position="76"/>
    </location>
</feature>
<sequence>MSNPADDHDQLLPANPEDRKAAAALSSLNDDLGSRVSSTADQEALGKAMSRLEIAAGQGGNTGGNATASAGQTKQTTEGKKKVVKVKAEDVNLLVKELDLSKAKATELLKANEGDVKKAIQAFIAVV</sequence>
<dbReference type="STRING" id="1160497.A0A1L9VZ81"/>
<name>A0A1L9VZ81_ASPGL</name>
<dbReference type="CDD" id="cd14361">
    <property type="entry name" value="UBA_HYPK"/>
    <property type="match status" value="1"/>
</dbReference>
<dbReference type="RefSeq" id="XP_022405883.1">
    <property type="nucleotide sequence ID" value="XM_022545355.1"/>
</dbReference>
<dbReference type="Pfam" id="PF19026">
    <property type="entry name" value="UBA_HYPK"/>
    <property type="match status" value="1"/>
</dbReference>
<dbReference type="InterPro" id="IPR052617">
    <property type="entry name" value="Huntingtin-int_K"/>
</dbReference>
<evidence type="ECO:0000259" key="2">
    <source>
        <dbReference type="Pfam" id="PF19026"/>
    </source>
</evidence>
<protein>
    <recommendedName>
        <fullName evidence="2">Nascent polypeptide-associated complex subunit alpha-like UBA domain-containing protein</fullName>
    </recommendedName>
</protein>
<evidence type="ECO:0000313" key="4">
    <source>
        <dbReference type="Proteomes" id="UP000184300"/>
    </source>
</evidence>
<dbReference type="AlphaFoldDB" id="A0A1L9VZ81"/>
<dbReference type="GeneID" id="34461616"/>